<accession>A0A438H2G5</accession>
<dbReference type="InterPro" id="IPR013103">
    <property type="entry name" value="RVT_2"/>
</dbReference>
<evidence type="ECO:0000313" key="2">
    <source>
        <dbReference type="EMBL" id="RVW78503.1"/>
    </source>
</evidence>
<dbReference type="AlphaFoldDB" id="A0A438H2G5"/>
<dbReference type="EMBL" id="QGNW01000295">
    <property type="protein sequence ID" value="RVW78503.1"/>
    <property type="molecule type" value="Genomic_DNA"/>
</dbReference>
<feature type="domain" description="Reverse transcriptase Ty1/copia-type" evidence="1">
    <location>
        <begin position="76"/>
        <end position="154"/>
    </location>
</feature>
<protein>
    <submittedName>
        <fullName evidence="2">Retrovirus-related Pol polyprotein from transposon RE1</fullName>
    </submittedName>
</protein>
<dbReference type="Pfam" id="PF07727">
    <property type="entry name" value="RVT_2"/>
    <property type="match status" value="1"/>
</dbReference>
<reference evidence="2 3" key="1">
    <citation type="journal article" date="2018" name="PLoS Genet.">
        <title>Population sequencing reveals clonal diversity and ancestral inbreeding in the grapevine cultivar Chardonnay.</title>
        <authorList>
            <person name="Roach M.J."/>
            <person name="Johnson D.L."/>
            <person name="Bohlmann J."/>
            <person name="van Vuuren H.J."/>
            <person name="Jones S.J."/>
            <person name="Pretorius I.S."/>
            <person name="Schmidt S.A."/>
            <person name="Borneman A.R."/>
        </authorList>
    </citation>
    <scope>NUCLEOTIDE SEQUENCE [LARGE SCALE GENOMIC DNA]</scope>
    <source>
        <strain evidence="3">cv. Chardonnay</strain>
        <tissue evidence="2">Leaf</tissue>
    </source>
</reference>
<gene>
    <name evidence="2" type="primary">RE1_1943</name>
    <name evidence="2" type="ORF">CK203_050472</name>
</gene>
<evidence type="ECO:0000259" key="1">
    <source>
        <dbReference type="Pfam" id="PF07727"/>
    </source>
</evidence>
<dbReference type="Proteomes" id="UP000288805">
    <property type="component" value="Unassembled WGS sequence"/>
</dbReference>
<proteinExistence type="predicted"/>
<sequence length="181" mass="21023">MKALKKNKTWETVDFPREKTTVGCKWVFTIKYESDGSLEMYKASKSQLASTTIRCEKMFSLMETWRKRYIWMHPQALMKDDIILIKSDLLEKNQLKQFLSSEFEIKCLGSLRYFLGMKVARSKKGIVVSQRKYVLDLLKKTGMSGCRPVDIPINPNQKLGDYEEGNLMDTSRYQGLVGKLI</sequence>
<organism evidence="2 3">
    <name type="scientific">Vitis vinifera</name>
    <name type="common">Grape</name>
    <dbReference type="NCBI Taxonomy" id="29760"/>
    <lineage>
        <taxon>Eukaryota</taxon>
        <taxon>Viridiplantae</taxon>
        <taxon>Streptophyta</taxon>
        <taxon>Embryophyta</taxon>
        <taxon>Tracheophyta</taxon>
        <taxon>Spermatophyta</taxon>
        <taxon>Magnoliopsida</taxon>
        <taxon>eudicotyledons</taxon>
        <taxon>Gunneridae</taxon>
        <taxon>Pentapetalae</taxon>
        <taxon>rosids</taxon>
        <taxon>Vitales</taxon>
        <taxon>Vitaceae</taxon>
        <taxon>Viteae</taxon>
        <taxon>Vitis</taxon>
    </lineage>
</organism>
<comment type="caution">
    <text evidence="2">The sequence shown here is derived from an EMBL/GenBank/DDBJ whole genome shotgun (WGS) entry which is preliminary data.</text>
</comment>
<name>A0A438H2G5_VITVI</name>
<evidence type="ECO:0000313" key="3">
    <source>
        <dbReference type="Proteomes" id="UP000288805"/>
    </source>
</evidence>